<reference evidence="1 2" key="1">
    <citation type="submission" date="2019-07" db="EMBL/GenBank/DDBJ databases">
        <title>Genomic Encyclopedia of Type Strains, Phase IV (KMG-IV): sequencing the most valuable type-strain genomes for metagenomic binning, comparative biology and taxonomic classification.</title>
        <authorList>
            <person name="Goeker M."/>
        </authorList>
    </citation>
    <scope>NUCLEOTIDE SEQUENCE [LARGE SCALE GENOMIC DNA]</scope>
    <source>
        <strain evidence="1 2">DSM 18961</strain>
    </source>
</reference>
<evidence type="ECO:0000313" key="2">
    <source>
        <dbReference type="Proteomes" id="UP000323136"/>
    </source>
</evidence>
<protein>
    <submittedName>
        <fullName evidence="1">Uncharacterized protein</fullName>
    </submittedName>
</protein>
<comment type="caution">
    <text evidence="1">The sequence shown here is derived from an EMBL/GenBank/DDBJ whole genome shotgun (WGS) entry which is preliminary data.</text>
</comment>
<accession>A0A5S5DZT0</accession>
<dbReference type="Proteomes" id="UP000323136">
    <property type="component" value="Unassembled WGS sequence"/>
</dbReference>
<dbReference type="AlphaFoldDB" id="A0A5S5DZT0"/>
<keyword evidence="2" id="KW-1185">Reference proteome</keyword>
<name>A0A5S5DZT0_9FLAO</name>
<dbReference type="EMBL" id="VNIA01000001">
    <property type="protein sequence ID" value="TYQ00253.1"/>
    <property type="molecule type" value="Genomic_DNA"/>
</dbReference>
<organism evidence="1 2">
    <name type="scientific">Tenacibaculum adriaticum</name>
    <dbReference type="NCBI Taxonomy" id="413713"/>
    <lineage>
        <taxon>Bacteria</taxon>
        <taxon>Pseudomonadati</taxon>
        <taxon>Bacteroidota</taxon>
        <taxon>Flavobacteriia</taxon>
        <taxon>Flavobacteriales</taxon>
        <taxon>Flavobacteriaceae</taxon>
        <taxon>Tenacibaculum</taxon>
    </lineage>
</organism>
<evidence type="ECO:0000313" key="1">
    <source>
        <dbReference type="EMBL" id="TYQ00253.1"/>
    </source>
</evidence>
<gene>
    <name evidence="1" type="ORF">C7447_101863</name>
</gene>
<proteinExistence type="predicted"/>
<sequence length="101" mass="12007">MLLLEVYDIRHLKLRTFILFLNQVLKTINMKDLQNILSKITKLTTNIEVNYPELYQYLSEDPITIPSDNNPDIDIKIMNEYLESLKQLLKHHIESHKANKK</sequence>